<comment type="similarity">
    <text evidence="2 13">Belongs to the glutamate-gated ion channel (TC 1.A.10.1) family.</text>
</comment>
<comment type="function">
    <text evidence="13">Glutamate-gated receptor that probably acts as non-selective cation channel.</text>
</comment>
<feature type="transmembrane region" description="Helical" evidence="14">
    <location>
        <begin position="819"/>
        <end position="841"/>
    </location>
</feature>
<sequence>MGGSALILYVLFVILCCHCGQLQVSQKKLDGIQPHYGGIYDIDVGVIVDLGTWEGKVVHSCIKMAISDFYDLHSMYKTRVRIHIRDSKGDSLQSTAAALYLLENVKVHAVIVPKISNGELFLAKLCDKARVPVLSFSFTSSSLEEHPYFFQISEDETTQFHAIVSIMETFKWRSCAFFYEDNAEARIVQSYSNNILQDNRMDVSHHTAIFLRAASDDQNIRKELHKLLKMKNSIMILHLPPSLASRVFANAQRLGMMSEGFAWIVTTKTMNFFTSSSSLLDYASMQGVVGIKPYIPPSSRLQNFTLRWRIEFKELIESNTGIQELNIFGLWAYDAVWALTEAVERAGLTPYPNQVQSNLLDLAHLWTSVGGPSLVSKIATSDFTGLTGSFRLANRKLVQDAYEVVNVIGKGERRVGFWTSALGVSKDMIATNKSSPGSSLETIIWPGISLTTPGNRLVLTSGRSLRVGIPALNPFGGFVTSHHDEQLNVTTFDGLSVEVFRAAVEWSRLDLSFEFIPFSGTYNDLIMSVYDQTFDAAVGDITITSNRSQYVDFTLPYTDLGVAMVGKLDVDDPWFFLKPLDTDLWIMSGCWVIATGLVVWLVEHRDNEKFQGTISQQIGTSLWFAASTLVYAHREKLKSNLSRFVVSTWLFVVLILTSSYVATLSSLLTVKQIRLFKDDHIGYSSAMLQNHTVNNLNFTDHRSQYYHSAKEYDDALRLGSDNGGVAAIIDEMPYIQLVLGHYPSDYTIVSSSMTTNGFAFAFQKGSPLVHEISRAIAELREKGKLQEMEKKWYASQSSDMSSHAKRDQTNSIGLGSFSWLFVISGISKAIAILLFTIFLLWEYFEIENYVRIVFPWVETTFILKHFFPPRADAPNELIVEMVGNPGPNPIII</sequence>
<evidence type="ECO:0000313" key="17">
    <source>
        <dbReference type="EMBL" id="KZV50811.1"/>
    </source>
</evidence>
<dbReference type="GO" id="GO:0016020">
    <property type="term" value="C:membrane"/>
    <property type="evidence" value="ECO:0007669"/>
    <property type="project" value="UniProtKB-SubCell"/>
</dbReference>
<dbReference type="InterPro" id="IPR001828">
    <property type="entry name" value="ANF_lig-bd_rcpt"/>
</dbReference>
<organism evidence="17 18">
    <name type="scientific">Dorcoceras hygrometricum</name>
    <dbReference type="NCBI Taxonomy" id="472368"/>
    <lineage>
        <taxon>Eukaryota</taxon>
        <taxon>Viridiplantae</taxon>
        <taxon>Streptophyta</taxon>
        <taxon>Embryophyta</taxon>
        <taxon>Tracheophyta</taxon>
        <taxon>Spermatophyta</taxon>
        <taxon>Magnoliopsida</taxon>
        <taxon>eudicotyledons</taxon>
        <taxon>Gunneridae</taxon>
        <taxon>Pentapetalae</taxon>
        <taxon>asterids</taxon>
        <taxon>lamiids</taxon>
        <taxon>Lamiales</taxon>
        <taxon>Gesneriaceae</taxon>
        <taxon>Didymocarpoideae</taxon>
        <taxon>Trichosporeae</taxon>
        <taxon>Loxocarpinae</taxon>
        <taxon>Dorcoceras</taxon>
    </lineage>
</organism>
<evidence type="ECO:0000256" key="2">
    <source>
        <dbReference type="ARBA" id="ARBA00008685"/>
    </source>
</evidence>
<dbReference type="PIRSF" id="PIRSF037090">
    <property type="entry name" value="Iontro_Glu-like_rcpt_pln"/>
    <property type="match status" value="1"/>
</dbReference>
<protein>
    <recommendedName>
        <fullName evidence="13">Glutamate receptor</fullName>
    </recommendedName>
</protein>
<dbReference type="SMART" id="SM00079">
    <property type="entry name" value="PBPe"/>
    <property type="match status" value="1"/>
</dbReference>
<evidence type="ECO:0000256" key="1">
    <source>
        <dbReference type="ARBA" id="ARBA00004141"/>
    </source>
</evidence>
<dbReference type="OrthoDB" id="5984008at2759"/>
<dbReference type="GO" id="GO:0015276">
    <property type="term" value="F:ligand-gated monoatomic ion channel activity"/>
    <property type="evidence" value="ECO:0007669"/>
    <property type="project" value="InterPro"/>
</dbReference>
<dbReference type="Gene3D" id="3.40.190.10">
    <property type="entry name" value="Periplasmic binding protein-like II"/>
    <property type="match status" value="2"/>
</dbReference>
<accession>A0A2Z7CUR2</accession>
<keyword evidence="10" id="KW-0325">Glycoprotein</keyword>
<evidence type="ECO:0000256" key="10">
    <source>
        <dbReference type="ARBA" id="ARBA00023180"/>
    </source>
</evidence>
<reference evidence="17 18" key="1">
    <citation type="journal article" date="2015" name="Proc. Natl. Acad. Sci. U.S.A.">
        <title>The resurrection genome of Boea hygrometrica: A blueprint for survival of dehydration.</title>
        <authorList>
            <person name="Xiao L."/>
            <person name="Yang G."/>
            <person name="Zhang L."/>
            <person name="Yang X."/>
            <person name="Zhao S."/>
            <person name="Ji Z."/>
            <person name="Zhou Q."/>
            <person name="Hu M."/>
            <person name="Wang Y."/>
            <person name="Chen M."/>
            <person name="Xu Y."/>
            <person name="Jin H."/>
            <person name="Xiao X."/>
            <person name="Hu G."/>
            <person name="Bao F."/>
            <person name="Hu Y."/>
            <person name="Wan P."/>
            <person name="Li L."/>
            <person name="Deng X."/>
            <person name="Kuang T."/>
            <person name="Xiang C."/>
            <person name="Zhu J.K."/>
            <person name="Oliver M.J."/>
            <person name="He Y."/>
        </authorList>
    </citation>
    <scope>NUCLEOTIDE SEQUENCE [LARGE SCALE GENOMIC DNA]</scope>
    <source>
        <strain evidence="18">cv. XS01</strain>
    </source>
</reference>
<evidence type="ECO:0000256" key="6">
    <source>
        <dbReference type="ARBA" id="ARBA00022989"/>
    </source>
</evidence>
<dbReference type="Pfam" id="PF10613">
    <property type="entry name" value="Lig_chan-Glu_bd"/>
    <property type="match status" value="1"/>
</dbReference>
<dbReference type="AlphaFoldDB" id="A0A2Z7CUR2"/>
<evidence type="ECO:0000256" key="8">
    <source>
        <dbReference type="ARBA" id="ARBA00023136"/>
    </source>
</evidence>
<keyword evidence="6 14" id="KW-1133">Transmembrane helix</keyword>
<evidence type="ECO:0000256" key="13">
    <source>
        <dbReference type="PIRNR" id="PIRNR037090"/>
    </source>
</evidence>
<evidence type="ECO:0000256" key="5">
    <source>
        <dbReference type="ARBA" id="ARBA00022729"/>
    </source>
</evidence>
<keyword evidence="4 14" id="KW-0812">Transmembrane</keyword>
<dbReference type="InterPro" id="IPR019594">
    <property type="entry name" value="Glu/Gly-bd"/>
</dbReference>
<comment type="subcellular location">
    <subcellularLocation>
        <location evidence="1">Membrane</location>
        <topology evidence="1">Multi-pass membrane protein</topology>
    </subcellularLocation>
</comment>
<dbReference type="SUPFAM" id="SSF53822">
    <property type="entry name" value="Periplasmic binding protein-like I"/>
    <property type="match status" value="1"/>
</dbReference>
<dbReference type="Proteomes" id="UP000250235">
    <property type="component" value="Unassembled WGS sequence"/>
</dbReference>
<dbReference type="InterPro" id="IPR015683">
    <property type="entry name" value="Ionotropic_Glu_rcpt"/>
</dbReference>
<dbReference type="InterPro" id="IPR017103">
    <property type="entry name" value="Iontropic_Glu_rcpt_pln"/>
</dbReference>
<dbReference type="Pfam" id="PF00060">
    <property type="entry name" value="Lig_chan"/>
    <property type="match status" value="1"/>
</dbReference>
<dbReference type="SUPFAM" id="SSF53850">
    <property type="entry name" value="Periplasmic binding protein-like II"/>
    <property type="match status" value="1"/>
</dbReference>
<dbReference type="InterPro" id="IPR001320">
    <property type="entry name" value="Iontro_rcpt_C"/>
</dbReference>
<evidence type="ECO:0000256" key="11">
    <source>
        <dbReference type="ARBA" id="ARBA00023286"/>
    </source>
</evidence>
<evidence type="ECO:0000313" key="18">
    <source>
        <dbReference type="Proteomes" id="UP000250235"/>
    </source>
</evidence>
<evidence type="ECO:0000256" key="7">
    <source>
        <dbReference type="ARBA" id="ARBA00023065"/>
    </source>
</evidence>
<keyword evidence="8 13" id="KW-0472">Membrane</keyword>
<keyword evidence="18" id="KW-1185">Reference proteome</keyword>
<proteinExistence type="inferred from homology"/>
<feature type="chain" id="PRO_5016358341" description="Glutamate receptor" evidence="15">
    <location>
        <begin position="20"/>
        <end position="892"/>
    </location>
</feature>
<keyword evidence="5 15" id="KW-0732">Signal</keyword>
<dbReference type="Gene3D" id="3.40.50.2300">
    <property type="match status" value="2"/>
</dbReference>
<evidence type="ECO:0000256" key="12">
    <source>
        <dbReference type="ARBA" id="ARBA00023303"/>
    </source>
</evidence>
<dbReference type="Gene3D" id="1.10.287.70">
    <property type="match status" value="1"/>
</dbReference>
<evidence type="ECO:0000256" key="9">
    <source>
        <dbReference type="ARBA" id="ARBA00023170"/>
    </source>
</evidence>
<keyword evidence="12 13" id="KW-0407">Ion channel</keyword>
<feature type="transmembrane region" description="Helical" evidence="14">
    <location>
        <begin position="644"/>
        <end position="668"/>
    </location>
</feature>
<dbReference type="PANTHER" id="PTHR18966">
    <property type="entry name" value="IONOTROPIC GLUTAMATE RECEPTOR"/>
    <property type="match status" value="1"/>
</dbReference>
<name>A0A2Z7CUR2_9LAMI</name>
<feature type="transmembrane region" description="Helical" evidence="14">
    <location>
        <begin position="584"/>
        <end position="602"/>
    </location>
</feature>
<dbReference type="InterPro" id="IPR028082">
    <property type="entry name" value="Peripla_BP_I"/>
</dbReference>
<evidence type="ECO:0000256" key="14">
    <source>
        <dbReference type="SAM" id="Phobius"/>
    </source>
</evidence>
<gene>
    <name evidence="17" type="ORF">F511_09869</name>
</gene>
<evidence type="ECO:0000256" key="3">
    <source>
        <dbReference type="ARBA" id="ARBA00022448"/>
    </source>
</evidence>
<feature type="domain" description="Ionotropic glutamate receptor C-terminal" evidence="16">
    <location>
        <begin position="464"/>
        <end position="795"/>
    </location>
</feature>
<keyword evidence="11 13" id="KW-1071">Ligand-gated ion channel</keyword>
<evidence type="ECO:0000256" key="15">
    <source>
        <dbReference type="SAM" id="SignalP"/>
    </source>
</evidence>
<feature type="signal peptide" evidence="15">
    <location>
        <begin position="1"/>
        <end position="19"/>
    </location>
</feature>
<dbReference type="EMBL" id="KQ992331">
    <property type="protein sequence ID" value="KZV50811.1"/>
    <property type="molecule type" value="Genomic_DNA"/>
</dbReference>
<keyword evidence="3 13" id="KW-0813">Transport</keyword>
<dbReference type="Pfam" id="PF01094">
    <property type="entry name" value="ANF_receptor"/>
    <property type="match status" value="1"/>
</dbReference>
<evidence type="ECO:0000256" key="4">
    <source>
        <dbReference type="ARBA" id="ARBA00022692"/>
    </source>
</evidence>
<keyword evidence="9 13" id="KW-0675">Receptor</keyword>
<keyword evidence="7 13" id="KW-0406">Ion transport</keyword>
<evidence type="ECO:0000259" key="16">
    <source>
        <dbReference type="SMART" id="SM00079"/>
    </source>
</evidence>